<accession>A0A2W1JTI3</accession>
<name>A0A2W1JTI3_9CYAN</name>
<evidence type="ECO:0000259" key="3">
    <source>
        <dbReference type="Pfam" id="PF16747"/>
    </source>
</evidence>
<sequence length="120" mass="13616">MLKCRTLILVMGLTLSFVLCSALPARATQWQQVAESAEGNVRQYIDTDSIQRSGRFVTVASYMEAIQATGTETENYTTEYDCERDRYRDIEPEQQPSKGNWEPIEDDPLNEAARQSACDQ</sequence>
<comment type="caution">
    <text evidence="4">The sequence shown here is derived from an EMBL/GenBank/DDBJ whole genome shotgun (WGS) entry which is preliminary data.</text>
</comment>
<feature type="chain" id="PRO_5016104109" description="Surface-adhesin protein E-like domain-containing protein" evidence="2">
    <location>
        <begin position="28"/>
        <end position="120"/>
    </location>
</feature>
<evidence type="ECO:0000313" key="4">
    <source>
        <dbReference type="EMBL" id="PZD72231.1"/>
    </source>
</evidence>
<dbReference type="OrthoDB" id="572707at2"/>
<dbReference type="Proteomes" id="UP000248857">
    <property type="component" value="Unassembled WGS sequence"/>
</dbReference>
<keyword evidence="2" id="KW-0732">Signal</keyword>
<gene>
    <name evidence="4" type="ORF">C1752_03818</name>
</gene>
<dbReference type="InterPro" id="IPR031939">
    <property type="entry name" value="Adhesin_E-like"/>
</dbReference>
<feature type="domain" description="Surface-adhesin protein E-like" evidence="3">
    <location>
        <begin position="30"/>
        <end position="91"/>
    </location>
</feature>
<dbReference type="Pfam" id="PF16747">
    <property type="entry name" value="Adhesin_E"/>
    <property type="match status" value="1"/>
</dbReference>
<evidence type="ECO:0000256" key="2">
    <source>
        <dbReference type="SAM" id="SignalP"/>
    </source>
</evidence>
<proteinExistence type="predicted"/>
<feature type="compositionally biased region" description="Basic and acidic residues" evidence="1">
    <location>
        <begin position="81"/>
        <end position="91"/>
    </location>
</feature>
<reference evidence="4 5" key="1">
    <citation type="journal article" date="2018" name="Sci. Rep.">
        <title>A novel species of the marine cyanobacterium Acaryochloris with a unique pigment content and lifestyle.</title>
        <authorList>
            <person name="Partensky F."/>
            <person name="Six C."/>
            <person name="Ratin M."/>
            <person name="Garczarek L."/>
            <person name="Vaulot D."/>
            <person name="Probert I."/>
            <person name="Calteau A."/>
            <person name="Gourvil P."/>
            <person name="Marie D."/>
            <person name="Grebert T."/>
            <person name="Bouchier C."/>
            <person name="Le Panse S."/>
            <person name="Gachenot M."/>
            <person name="Rodriguez F."/>
            <person name="Garrido J.L."/>
        </authorList>
    </citation>
    <scope>NUCLEOTIDE SEQUENCE [LARGE SCALE GENOMIC DNA]</scope>
    <source>
        <strain evidence="4 5">RCC1774</strain>
    </source>
</reference>
<keyword evidence="5" id="KW-1185">Reference proteome</keyword>
<evidence type="ECO:0000256" key="1">
    <source>
        <dbReference type="SAM" id="MobiDB-lite"/>
    </source>
</evidence>
<dbReference type="RefSeq" id="WP_110987216.1">
    <property type="nucleotide sequence ID" value="NZ_CAWNWM010000011.1"/>
</dbReference>
<protein>
    <recommendedName>
        <fullName evidence="3">Surface-adhesin protein E-like domain-containing protein</fullName>
    </recommendedName>
</protein>
<dbReference type="AlphaFoldDB" id="A0A2W1JTI3"/>
<feature type="signal peptide" evidence="2">
    <location>
        <begin position="1"/>
        <end position="27"/>
    </location>
</feature>
<dbReference type="EMBL" id="PQWO01000011">
    <property type="protein sequence ID" value="PZD72231.1"/>
    <property type="molecule type" value="Genomic_DNA"/>
</dbReference>
<evidence type="ECO:0000313" key="5">
    <source>
        <dbReference type="Proteomes" id="UP000248857"/>
    </source>
</evidence>
<organism evidence="4 5">
    <name type="scientific">Acaryochloris thomasi RCC1774</name>
    <dbReference type="NCBI Taxonomy" id="1764569"/>
    <lineage>
        <taxon>Bacteria</taxon>
        <taxon>Bacillati</taxon>
        <taxon>Cyanobacteriota</taxon>
        <taxon>Cyanophyceae</taxon>
        <taxon>Acaryochloridales</taxon>
        <taxon>Acaryochloridaceae</taxon>
        <taxon>Acaryochloris</taxon>
        <taxon>Acaryochloris thomasi</taxon>
    </lineage>
</organism>
<feature type="region of interest" description="Disordered" evidence="1">
    <location>
        <begin position="77"/>
        <end position="120"/>
    </location>
</feature>